<reference evidence="2 3" key="1">
    <citation type="journal article" date="2008" name="J. Bacteriol.">
        <title>Insights into plant cell wall degradation from the genome sequence of the soil bacterium Cellvibrio japonicus.</title>
        <authorList>
            <person name="Deboy R.T."/>
            <person name="Mongodin E.F."/>
            <person name="Fouts D.E."/>
            <person name="Tailford L.E."/>
            <person name="Khouri H."/>
            <person name="Emerson J.B."/>
            <person name="Mohamoud Y."/>
            <person name="Watkins K."/>
            <person name="Henrissat B."/>
            <person name="Gilbert H.J."/>
            <person name="Nelson K.E."/>
        </authorList>
    </citation>
    <scope>NUCLEOTIDE SEQUENCE [LARGE SCALE GENOMIC DNA]</scope>
    <source>
        <strain evidence="2 3">Ueda107</strain>
    </source>
</reference>
<dbReference type="InterPro" id="IPR011893">
    <property type="entry name" value="Selenoprotein_Rdx-typ"/>
</dbReference>
<protein>
    <submittedName>
        <fullName evidence="2">Selenoprotein W-related family</fullName>
    </submittedName>
</protein>
<keyword evidence="1" id="KW-0676">Redox-active center</keyword>
<evidence type="ECO:0000256" key="1">
    <source>
        <dbReference type="ARBA" id="ARBA00023284"/>
    </source>
</evidence>
<dbReference type="STRING" id="498211.CJA_0445"/>
<dbReference type="InterPro" id="IPR036249">
    <property type="entry name" value="Thioredoxin-like_sf"/>
</dbReference>
<organism evidence="2 3">
    <name type="scientific">Cellvibrio japonicus (strain Ueda107)</name>
    <name type="common">Pseudomonas fluorescens subsp. cellulosa</name>
    <dbReference type="NCBI Taxonomy" id="498211"/>
    <lineage>
        <taxon>Bacteria</taxon>
        <taxon>Pseudomonadati</taxon>
        <taxon>Pseudomonadota</taxon>
        <taxon>Gammaproteobacteria</taxon>
        <taxon>Cellvibrionales</taxon>
        <taxon>Cellvibrionaceae</taxon>
        <taxon>Cellvibrio</taxon>
    </lineage>
</organism>
<dbReference type="PANTHER" id="PTHR36417:SF2">
    <property type="entry name" value="SELENOPROTEIN DOMAIN PROTEIN (AFU_ORTHOLOGUE AFUA_1G05220)"/>
    <property type="match status" value="1"/>
</dbReference>
<dbReference type="eggNOG" id="COG3526">
    <property type="taxonomic scope" value="Bacteria"/>
</dbReference>
<accession>B3PIA5</accession>
<evidence type="ECO:0000313" key="2">
    <source>
        <dbReference type="EMBL" id="ACE84235.1"/>
    </source>
</evidence>
<dbReference type="AlphaFoldDB" id="B3PIA5"/>
<dbReference type="Gene3D" id="3.40.30.10">
    <property type="entry name" value="Glutaredoxin"/>
    <property type="match status" value="1"/>
</dbReference>
<dbReference type="Pfam" id="PF10262">
    <property type="entry name" value="Rdx"/>
    <property type="match status" value="1"/>
</dbReference>
<keyword evidence="3" id="KW-1185">Reference proteome</keyword>
<dbReference type="PANTHER" id="PTHR36417">
    <property type="entry name" value="SELENOPROTEIN DOMAIN PROTEIN (AFU_ORTHOLOGUE AFUA_1G05220)"/>
    <property type="match status" value="1"/>
</dbReference>
<gene>
    <name evidence="2" type="ordered locus">CJA_0445</name>
</gene>
<dbReference type="Proteomes" id="UP000001036">
    <property type="component" value="Chromosome"/>
</dbReference>
<name>B3PIA5_CELJU</name>
<proteinExistence type="predicted"/>
<dbReference type="HOGENOM" id="CLU_068510_2_0_6"/>
<sequence>MAPVVAIWQPNGAFLLIFAPYAELLHIDRILVTQPIKSNHMSDKNASSPVTPEIPLARNRVVIHYCNLCRWMLRSAWLAQELLTTFDGELDEVSLHPGTGGVFHVWLNDQLVWDRVRDGGFPEAKELKQRVRDLLCPERSLGHSDGHKKADTD</sequence>
<dbReference type="SUPFAM" id="SSF52833">
    <property type="entry name" value="Thioredoxin-like"/>
    <property type="match status" value="1"/>
</dbReference>
<dbReference type="NCBIfam" id="TIGR02174">
    <property type="entry name" value="CXXU_selWTH"/>
    <property type="match status" value="1"/>
</dbReference>
<dbReference type="EMBL" id="CP000934">
    <property type="protein sequence ID" value="ACE84235.1"/>
    <property type="molecule type" value="Genomic_DNA"/>
</dbReference>
<evidence type="ECO:0000313" key="3">
    <source>
        <dbReference type="Proteomes" id="UP000001036"/>
    </source>
</evidence>
<dbReference type="KEGG" id="cja:CJA_0445"/>